<keyword evidence="2" id="KW-0732">Signal</keyword>
<dbReference type="Proteomes" id="UP000623842">
    <property type="component" value="Unassembled WGS sequence"/>
</dbReference>
<comment type="caution">
    <text evidence="4">The sequence shown here is derived from an EMBL/GenBank/DDBJ whole genome shotgun (WGS) entry which is preliminary data.</text>
</comment>
<organism evidence="4 5">
    <name type="scientific">Thalassotalea marina</name>
    <dbReference type="NCBI Taxonomy" id="1673741"/>
    <lineage>
        <taxon>Bacteria</taxon>
        <taxon>Pseudomonadati</taxon>
        <taxon>Pseudomonadota</taxon>
        <taxon>Gammaproteobacteria</taxon>
        <taxon>Alteromonadales</taxon>
        <taxon>Colwelliaceae</taxon>
        <taxon>Thalassotalea</taxon>
    </lineage>
</organism>
<evidence type="ECO:0000313" key="5">
    <source>
        <dbReference type="Proteomes" id="UP000623842"/>
    </source>
</evidence>
<protein>
    <recommendedName>
        <fullName evidence="3">Peptidase S9 prolyl oligopeptidase catalytic domain-containing protein</fullName>
    </recommendedName>
</protein>
<dbReference type="RefSeq" id="WP_189769725.1">
    <property type="nucleotide sequence ID" value="NZ_BNCK01000004.1"/>
</dbReference>
<proteinExistence type="predicted"/>
<reference evidence="4" key="2">
    <citation type="submission" date="2020-09" db="EMBL/GenBank/DDBJ databases">
        <authorList>
            <person name="Sun Q."/>
            <person name="Kim S."/>
        </authorList>
    </citation>
    <scope>NUCLEOTIDE SEQUENCE</scope>
    <source>
        <strain evidence="4">KCTC 42731</strain>
    </source>
</reference>
<dbReference type="Pfam" id="PF00326">
    <property type="entry name" value="Peptidase_S9"/>
    <property type="match status" value="1"/>
</dbReference>
<dbReference type="GO" id="GO:0006508">
    <property type="term" value="P:proteolysis"/>
    <property type="evidence" value="ECO:0007669"/>
    <property type="project" value="InterPro"/>
</dbReference>
<gene>
    <name evidence="4" type="ORF">GCM10017161_19010</name>
</gene>
<dbReference type="InterPro" id="IPR001375">
    <property type="entry name" value="Peptidase_S9_cat"/>
</dbReference>
<dbReference type="GO" id="GO:0052689">
    <property type="term" value="F:carboxylic ester hydrolase activity"/>
    <property type="evidence" value="ECO:0007669"/>
    <property type="project" value="UniProtKB-ARBA"/>
</dbReference>
<dbReference type="InterPro" id="IPR029058">
    <property type="entry name" value="AB_hydrolase_fold"/>
</dbReference>
<accession>A0A919EK71</accession>
<evidence type="ECO:0000256" key="2">
    <source>
        <dbReference type="SAM" id="SignalP"/>
    </source>
</evidence>
<dbReference type="PANTHER" id="PTHR22946:SF9">
    <property type="entry name" value="POLYKETIDE TRANSFERASE AF380"/>
    <property type="match status" value="1"/>
</dbReference>
<feature type="signal peptide" evidence="2">
    <location>
        <begin position="1"/>
        <end position="21"/>
    </location>
</feature>
<dbReference type="AlphaFoldDB" id="A0A919EK71"/>
<keyword evidence="1" id="KW-0378">Hydrolase</keyword>
<dbReference type="GO" id="GO:0008236">
    <property type="term" value="F:serine-type peptidase activity"/>
    <property type="evidence" value="ECO:0007669"/>
    <property type="project" value="InterPro"/>
</dbReference>
<name>A0A919EK71_9GAMM</name>
<sequence length="336" mass="37946">MKTLLNGMLLSSLLVATASSAESNNIAQSLAENGNVKSVKSCFDDHRSTYQGFLDSIVVEQKQNYGRMANHLTVEKLSRMFPEKKYQATKKNVTCLLITYQSFDAQVEGFLVAAKNIKEPQPLVVFNRGGNGDFGKQSILQMLRQMPLVKQGAIVVGSQYRKQDEFGGKDIQDVHQLIDIAKTLPQVKPGNIDMIGVSRGGMTSYMVAKERNDIDSLVIWAGNSDLEKGLTIRPEMENVYQQRIPNYENDKAQQLFNRSAIKWVDSLDKNIRILLLHGDKDKRVNVVHATDMDKKLTQLDREHKLVVYKGGDHGLRKYQKQVNQEISNWIFTPSVD</sequence>
<dbReference type="InterPro" id="IPR050261">
    <property type="entry name" value="FrsA_esterase"/>
</dbReference>
<dbReference type="SUPFAM" id="SSF53474">
    <property type="entry name" value="alpha/beta-Hydrolases"/>
    <property type="match status" value="1"/>
</dbReference>
<reference evidence="4" key="1">
    <citation type="journal article" date="2014" name="Int. J. Syst. Evol. Microbiol.">
        <title>Complete genome sequence of Corynebacterium casei LMG S-19264T (=DSM 44701T), isolated from a smear-ripened cheese.</title>
        <authorList>
            <consortium name="US DOE Joint Genome Institute (JGI-PGF)"/>
            <person name="Walter F."/>
            <person name="Albersmeier A."/>
            <person name="Kalinowski J."/>
            <person name="Ruckert C."/>
        </authorList>
    </citation>
    <scope>NUCLEOTIDE SEQUENCE</scope>
    <source>
        <strain evidence="4">KCTC 42731</strain>
    </source>
</reference>
<evidence type="ECO:0000313" key="4">
    <source>
        <dbReference type="EMBL" id="GHF91380.1"/>
    </source>
</evidence>
<evidence type="ECO:0000256" key="1">
    <source>
        <dbReference type="ARBA" id="ARBA00022801"/>
    </source>
</evidence>
<dbReference type="Gene3D" id="3.40.50.1820">
    <property type="entry name" value="alpha/beta hydrolase"/>
    <property type="match status" value="1"/>
</dbReference>
<feature type="chain" id="PRO_5037710344" description="Peptidase S9 prolyl oligopeptidase catalytic domain-containing protein" evidence="2">
    <location>
        <begin position="22"/>
        <end position="336"/>
    </location>
</feature>
<dbReference type="PANTHER" id="PTHR22946">
    <property type="entry name" value="DIENELACTONE HYDROLASE DOMAIN-CONTAINING PROTEIN-RELATED"/>
    <property type="match status" value="1"/>
</dbReference>
<evidence type="ECO:0000259" key="3">
    <source>
        <dbReference type="Pfam" id="PF00326"/>
    </source>
</evidence>
<feature type="domain" description="Peptidase S9 prolyl oligopeptidase catalytic" evidence="3">
    <location>
        <begin position="159"/>
        <end position="328"/>
    </location>
</feature>
<keyword evidence="5" id="KW-1185">Reference proteome</keyword>
<dbReference type="EMBL" id="BNCK01000004">
    <property type="protein sequence ID" value="GHF91380.1"/>
    <property type="molecule type" value="Genomic_DNA"/>
</dbReference>